<dbReference type="STRING" id="311403.Arad_8550"/>
<accession>B9JIQ2</accession>
<evidence type="ECO:0000313" key="3">
    <source>
        <dbReference type="Proteomes" id="UP000001600"/>
    </source>
</evidence>
<evidence type="ECO:0000313" key="2">
    <source>
        <dbReference type="EMBL" id="ACM29794.1"/>
    </source>
</evidence>
<dbReference type="KEGG" id="ara:Arad_8550"/>
<organism evidence="2 3">
    <name type="scientific">Rhizobium rhizogenes (strain K84 / ATCC BAA-868)</name>
    <name type="common">Agrobacterium radiobacter</name>
    <dbReference type="NCBI Taxonomy" id="311403"/>
    <lineage>
        <taxon>Bacteria</taxon>
        <taxon>Pseudomonadati</taxon>
        <taxon>Pseudomonadota</taxon>
        <taxon>Alphaproteobacteria</taxon>
        <taxon>Hyphomicrobiales</taxon>
        <taxon>Rhizobiaceae</taxon>
        <taxon>Rhizobium/Agrobacterium group</taxon>
        <taxon>Rhizobium</taxon>
    </lineage>
</organism>
<gene>
    <name evidence="2" type="ordered locus">Arad_8550</name>
</gene>
<evidence type="ECO:0000256" key="1">
    <source>
        <dbReference type="SAM" id="MobiDB-lite"/>
    </source>
</evidence>
<reference evidence="2 3" key="1">
    <citation type="journal article" date="2009" name="J. Bacteriol.">
        <title>Genome sequences of three Agrobacterium biovars help elucidate the evolution of multichromosome genomes in bacteria.</title>
        <authorList>
            <person name="Slater S.C."/>
            <person name="Goldman B.S."/>
            <person name="Goodner B."/>
            <person name="Setubal J.C."/>
            <person name="Farrand S.K."/>
            <person name="Nester E.W."/>
            <person name="Burr T.J."/>
            <person name="Banta L."/>
            <person name="Dickerman A.W."/>
            <person name="Paulsen I."/>
            <person name="Otten L."/>
            <person name="Suen G."/>
            <person name="Welch R."/>
            <person name="Almeida N.F."/>
            <person name="Arnold F."/>
            <person name="Burton O.T."/>
            <person name="Du Z."/>
            <person name="Ewing A."/>
            <person name="Godsy E."/>
            <person name="Heisel S."/>
            <person name="Houmiel K.L."/>
            <person name="Jhaveri J."/>
            <person name="Lu J."/>
            <person name="Miller N.M."/>
            <person name="Norton S."/>
            <person name="Chen Q."/>
            <person name="Phoolcharoen W."/>
            <person name="Ohlin V."/>
            <person name="Ondrusek D."/>
            <person name="Pride N."/>
            <person name="Stricklin S.L."/>
            <person name="Sun J."/>
            <person name="Wheeler C."/>
            <person name="Wilson L."/>
            <person name="Zhu H."/>
            <person name="Wood D.W."/>
        </authorList>
    </citation>
    <scope>NUCLEOTIDE SEQUENCE [LARGE SCALE GENOMIC DNA]</scope>
    <source>
        <strain evidence="3">K84 / ATCC BAA-868</strain>
    </source>
</reference>
<proteinExistence type="predicted"/>
<dbReference type="AlphaFoldDB" id="B9JIQ2"/>
<dbReference type="HOGENOM" id="CLU_2535143_0_0_5"/>
<dbReference type="Proteomes" id="UP000001600">
    <property type="component" value="Chromosome 2"/>
</dbReference>
<sequence length="83" mass="9276">MLPSGVRSGARLSQGQTGHRRRNAGFDREIRPGKVARLSTIGADAPHENLLTRHTLMEQSLQEMELVQGSNFNILHLCGRDRK</sequence>
<protein>
    <submittedName>
        <fullName evidence="2">Uncharacterized protein</fullName>
    </submittedName>
</protein>
<dbReference type="EMBL" id="CP000629">
    <property type="protein sequence ID" value="ACM29794.1"/>
    <property type="molecule type" value="Genomic_DNA"/>
</dbReference>
<name>B9JIQ2_RHIR8</name>
<feature type="region of interest" description="Disordered" evidence="1">
    <location>
        <begin position="1"/>
        <end position="29"/>
    </location>
</feature>